<keyword evidence="3" id="KW-1185">Reference proteome</keyword>
<evidence type="ECO:0000313" key="2">
    <source>
        <dbReference type="EMBL" id="CUS95789.1"/>
    </source>
</evidence>
<dbReference type="AlphaFoldDB" id="A0A656D232"/>
<evidence type="ECO:0000313" key="3">
    <source>
        <dbReference type="Proteomes" id="UP000243065"/>
    </source>
</evidence>
<dbReference type="Proteomes" id="UP000243065">
    <property type="component" value="Unassembled WGS sequence"/>
</dbReference>
<name>A0A656D232_KRYT1</name>
<accession>A0A656D232</accession>
<keyword evidence="1" id="KW-0812">Transmembrane</keyword>
<dbReference type="EMBL" id="CZVU01000001">
    <property type="protein sequence ID" value="CUS95789.1"/>
    <property type="molecule type" value="Genomic_DNA"/>
</dbReference>
<keyword evidence="1" id="KW-1133">Transmembrane helix</keyword>
<keyword evidence="1" id="KW-0472">Membrane</keyword>
<protein>
    <submittedName>
        <fullName evidence="2">Uncharacterized protein</fullName>
    </submittedName>
</protein>
<gene>
    <name evidence="2" type="ORF">JGI24_00002</name>
</gene>
<dbReference type="RefSeq" id="WP_234696274.1">
    <property type="nucleotide sequence ID" value="NZ_CZVU01000001.1"/>
</dbReference>
<organism evidence="2 3">
    <name type="scientific">Kryptobacter tengchongensis</name>
    <dbReference type="NCBI Taxonomy" id="1643429"/>
    <lineage>
        <taxon>Bacteria</taxon>
        <taxon>Pseudomonadati</taxon>
        <taxon>Candidatus Kryptoniota</taxon>
        <taxon>Candidatus Kryptobacter</taxon>
    </lineage>
</organism>
<reference evidence="2 3" key="1">
    <citation type="submission" date="2015-11" db="EMBL/GenBank/DDBJ databases">
        <authorList>
            <person name="Varghese N."/>
        </authorList>
    </citation>
    <scope>NUCLEOTIDE SEQUENCE [LARGE SCALE GENOMIC DNA]</scope>
    <source>
        <strain evidence="2 3">JGI-24</strain>
    </source>
</reference>
<proteinExistence type="predicted"/>
<evidence type="ECO:0000256" key="1">
    <source>
        <dbReference type="SAM" id="Phobius"/>
    </source>
</evidence>
<feature type="transmembrane region" description="Helical" evidence="1">
    <location>
        <begin position="12"/>
        <end position="31"/>
    </location>
</feature>
<sequence length="98" mass="11706">MLEKNLHLIDALFVIPVRLLFDLISAIIYLIKGNLGDFIAVLKAHMVFWLKQPKWIKKRIKTQKNIKRKKINSNIIFRKSIVIEHFIFGKKRFSELKF</sequence>